<keyword evidence="6" id="KW-0902">Two-component regulatory system</keyword>
<keyword evidence="3" id="KW-0597">Phosphoprotein</keyword>
<comment type="catalytic activity">
    <reaction evidence="1">
        <text>ATP + protein L-histidine = ADP + protein N-phospho-L-histidine.</text>
        <dbReference type="EC" id="2.7.13.3"/>
    </reaction>
</comment>
<dbReference type="InterPro" id="IPR003661">
    <property type="entry name" value="HisK_dim/P_dom"/>
</dbReference>
<name>A0A857MKU5_9BACT</name>
<evidence type="ECO:0000256" key="4">
    <source>
        <dbReference type="ARBA" id="ARBA00022679"/>
    </source>
</evidence>
<dbReference type="Pfam" id="PF02518">
    <property type="entry name" value="HATPase_c"/>
    <property type="match status" value="1"/>
</dbReference>
<reference evidence="9" key="1">
    <citation type="journal article" date="2021" name="Nat. Microbiol.">
        <title>Cocultivation of an ultrasmall environmental parasitic bacterium with lytic ability against bacteria associated with wastewater foams.</title>
        <authorList>
            <person name="Batinovic S."/>
            <person name="Rose J.J.A."/>
            <person name="Ratcliffe J."/>
            <person name="Seviour R.J."/>
            <person name="Petrovski S."/>
        </authorList>
    </citation>
    <scope>NUCLEOTIDE SEQUENCE</scope>
    <source>
        <strain evidence="9">JR1</strain>
    </source>
</reference>
<dbReference type="InterPro" id="IPR003594">
    <property type="entry name" value="HATPase_dom"/>
</dbReference>
<dbReference type="AlphaFoldDB" id="A0A857MKU5"/>
<dbReference type="EC" id="2.7.13.3" evidence="2"/>
<evidence type="ECO:0000313" key="10">
    <source>
        <dbReference type="Proteomes" id="UP001059824"/>
    </source>
</evidence>
<evidence type="ECO:0000259" key="8">
    <source>
        <dbReference type="PROSITE" id="PS50109"/>
    </source>
</evidence>
<dbReference type="InterPro" id="IPR000014">
    <property type="entry name" value="PAS"/>
</dbReference>
<dbReference type="SMART" id="SM00388">
    <property type="entry name" value="HisKA"/>
    <property type="match status" value="1"/>
</dbReference>
<dbReference type="Pfam" id="PF13188">
    <property type="entry name" value="PAS_8"/>
    <property type="match status" value="1"/>
</dbReference>
<dbReference type="Gene3D" id="1.10.287.130">
    <property type="match status" value="1"/>
</dbReference>
<dbReference type="PANTHER" id="PTHR43711">
    <property type="entry name" value="TWO-COMPONENT HISTIDINE KINASE"/>
    <property type="match status" value="1"/>
</dbReference>
<evidence type="ECO:0000256" key="6">
    <source>
        <dbReference type="ARBA" id="ARBA00023012"/>
    </source>
</evidence>
<dbReference type="SUPFAM" id="SSF55874">
    <property type="entry name" value="ATPase domain of HSP90 chaperone/DNA topoisomerase II/histidine kinase"/>
    <property type="match status" value="1"/>
</dbReference>
<dbReference type="CDD" id="cd00130">
    <property type="entry name" value="PAS"/>
    <property type="match status" value="1"/>
</dbReference>
<dbReference type="KEGG" id="mama:GII36_00785"/>
<proteinExistence type="predicted"/>
<evidence type="ECO:0000256" key="3">
    <source>
        <dbReference type="ARBA" id="ARBA00022553"/>
    </source>
</evidence>
<feature type="region of interest" description="Disordered" evidence="7">
    <location>
        <begin position="351"/>
        <end position="387"/>
    </location>
</feature>
<evidence type="ECO:0000256" key="2">
    <source>
        <dbReference type="ARBA" id="ARBA00012438"/>
    </source>
</evidence>
<dbReference type="InterPro" id="IPR005467">
    <property type="entry name" value="His_kinase_dom"/>
</dbReference>
<dbReference type="RefSeq" id="WP_260763695.1">
    <property type="nucleotide sequence ID" value="NZ_CP045921.1"/>
</dbReference>
<dbReference type="EMBL" id="CP045921">
    <property type="protein sequence ID" value="QHN42395.1"/>
    <property type="molecule type" value="Genomic_DNA"/>
</dbReference>
<dbReference type="InterPro" id="IPR036890">
    <property type="entry name" value="HATPase_C_sf"/>
</dbReference>
<dbReference type="PRINTS" id="PR00344">
    <property type="entry name" value="BCTRLSENSOR"/>
</dbReference>
<protein>
    <recommendedName>
        <fullName evidence="2">histidine kinase</fullName>
        <ecNumber evidence="2">2.7.13.3</ecNumber>
    </recommendedName>
</protein>
<dbReference type="CDD" id="cd00082">
    <property type="entry name" value="HisKA"/>
    <property type="match status" value="1"/>
</dbReference>
<dbReference type="InterPro" id="IPR050736">
    <property type="entry name" value="Sensor_HK_Regulatory"/>
</dbReference>
<dbReference type="Gene3D" id="3.30.450.20">
    <property type="entry name" value="PAS domain"/>
    <property type="match status" value="1"/>
</dbReference>
<accession>A0A857MKU5</accession>
<keyword evidence="5" id="KW-0418">Kinase</keyword>
<dbReference type="PANTHER" id="PTHR43711:SF26">
    <property type="entry name" value="SENSOR HISTIDINE KINASE RCSC"/>
    <property type="match status" value="1"/>
</dbReference>
<evidence type="ECO:0000256" key="5">
    <source>
        <dbReference type="ARBA" id="ARBA00022777"/>
    </source>
</evidence>
<evidence type="ECO:0000313" key="9">
    <source>
        <dbReference type="EMBL" id="QHN42395.1"/>
    </source>
</evidence>
<dbReference type="PROSITE" id="PS50109">
    <property type="entry name" value="HIS_KIN"/>
    <property type="match status" value="1"/>
</dbReference>
<keyword evidence="4" id="KW-0808">Transferase</keyword>
<sequence>MSTILDTLARSTDYLDYGVIIADNQYKITRINDKARQLLGVQGEPTDLHEIASVLPQHTQFMEHVIHCGPNRLTCNFGDLDVHESHLSVYLSPIFDEQSKLLGRLLSIHDKSSDQSAKLIPALVHELRTPLTAVRGNASLLQEDFSQLFAEEVPRQLIGFVRSGSEDVLNMVNSILEMARLEDGRATFDLQVVQIGALITEAVQPLTVLVQQRNLALSVQQSELLGYPVVGDPAKVREVLTNLVSNAIKFTQAGSITISLAASPTMIEVSVTDSGAGIPPEEQASLFGKFFQTSNNPLRGDSSKSTGLGLYITKLIMHHMGGDIYLKQSTLGQGSTFSFTLDIATPERQAAMQQQLTDQAQGVKHVKLPDQASDSTQPKTKKWPWLK</sequence>
<gene>
    <name evidence="9" type="ORF">GII36_00785</name>
</gene>
<dbReference type="Gene3D" id="3.30.565.10">
    <property type="entry name" value="Histidine kinase-like ATPase, C-terminal domain"/>
    <property type="match status" value="1"/>
</dbReference>
<feature type="domain" description="Histidine kinase" evidence="8">
    <location>
        <begin position="122"/>
        <end position="345"/>
    </location>
</feature>
<evidence type="ECO:0000256" key="1">
    <source>
        <dbReference type="ARBA" id="ARBA00000085"/>
    </source>
</evidence>
<keyword evidence="10" id="KW-1185">Reference proteome</keyword>
<evidence type="ECO:0000256" key="7">
    <source>
        <dbReference type="SAM" id="MobiDB-lite"/>
    </source>
</evidence>
<dbReference type="Pfam" id="PF00512">
    <property type="entry name" value="HisKA"/>
    <property type="match status" value="1"/>
</dbReference>
<feature type="compositionally biased region" description="Polar residues" evidence="7">
    <location>
        <begin position="351"/>
        <end position="360"/>
    </location>
</feature>
<dbReference type="InterPro" id="IPR036097">
    <property type="entry name" value="HisK_dim/P_sf"/>
</dbReference>
<dbReference type="GO" id="GO:0000155">
    <property type="term" value="F:phosphorelay sensor kinase activity"/>
    <property type="evidence" value="ECO:0007669"/>
    <property type="project" value="InterPro"/>
</dbReference>
<dbReference type="Proteomes" id="UP001059824">
    <property type="component" value="Chromosome"/>
</dbReference>
<dbReference type="SUPFAM" id="SSF47384">
    <property type="entry name" value="Homodimeric domain of signal transducing histidine kinase"/>
    <property type="match status" value="1"/>
</dbReference>
<dbReference type="SMART" id="SM00387">
    <property type="entry name" value="HATPase_c"/>
    <property type="match status" value="1"/>
</dbReference>
<dbReference type="InterPro" id="IPR004358">
    <property type="entry name" value="Sig_transdc_His_kin-like_C"/>
</dbReference>
<organism evidence="9 10">
    <name type="scientific">Candidatus Mycosynbacter amalyticus</name>
    <dbReference type="NCBI Taxonomy" id="2665156"/>
    <lineage>
        <taxon>Bacteria</taxon>
        <taxon>Candidatus Saccharimonadota</taxon>
        <taxon>Candidatus Saccharimonadota incertae sedis</taxon>
        <taxon>Candidatus Mycosynbacter</taxon>
    </lineage>
</organism>